<gene>
    <name evidence="3" type="ORF">BST23_15320</name>
</gene>
<name>A0A0M2ZFN3_9MYCO</name>
<dbReference type="OrthoDB" id="5197650at2"/>
<evidence type="ECO:0000313" key="3">
    <source>
        <dbReference type="EMBL" id="ORA64909.1"/>
    </source>
</evidence>
<evidence type="ECO:0000313" key="4">
    <source>
        <dbReference type="Proteomes" id="UP000192772"/>
    </source>
</evidence>
<protein>
    <recommendedName>
        <fullName evidence="2">Hemerythrin-like domain-containing protein</fullName>
    </recommendedName>
</protein>
<proteinExistence type="predicted"/>
<feature type="region of interest" description="Disordered" evidence="1">
    <location>
        <begin position="1"/>
        <end position="22"/>
    </location>
</feature>
<accession>A0A0M2ZFN3</accession>
<dbReference type="Pfam" id="PF01814">
    <property type="entry name" value="Hemerythrin"/>
    <property type="match status" value="1"/>
</dbReference>
<feature type="domain" description="Hemerythrin-like" evidence="2">
    <location>
        <begin position="24"/>
        <end position="158"/>
    </location>
</feature>
<dbReference type="CDD" id="cd12108">
    <property type="entry name" value="Hr-like"/>
    <property type="match status" value="1"/>
</dbReference>
<dbReference type="Proteomes" id="UP000192772">
    <property type="component" value="Unassembled WGS sequence"/>
</dbReference>
<evidence type="ECO:0000256" key="1">
    <source>
        <dbReference type="SAM" id="MobiDB-lite"/>
    </source>
</evidence>
<dbReference type="RefSeq" id="WP_046752730.1">
    <property type="nucleotide sequence ID" value="NZ_LBNO01000047.1"/>
</dbReference>
<organism evidence="3 4">
    <name type="scientific">Mycolicibacterium elephantis</name>
    <dbReference type="NCBI Taxonomy" id="81858"/>
    <lineage>
        <taxon>Bacteria</taxon>
        <taxon>Bacillati</taxon>
        <taxon>Actinomycetota</taxon>
        <taxon>Actinomycetes</taxon>
        <taxon>Mycobacteriales</taxon>
        <taxon>Mycobacteriaceae</taxon>
        <taxon>Mycolicibacterium</taxon>
    </lineage>
</organism>
<dbReference type="STRING" id="81858.BST23_15320"/>
<comment type="caution">
    <text evidence="3">The sequence shown here is derived from an EMBL/GenBank/DDBJ whole genome shotgun (WGS) entry which is preliminary data.</text>
</comment>
<dbReference type="EMBL" id="MVHP01000017">
    <property type="protein sequence ID" value="ORA64909.1"/>
    <property type="molecule type" value="Genomic_DNA"/>
</dbReference>
<dbReference type="InterPro" id="IPR012312">
    <property type="entry name" value="Hemerythrin-like"/>
</dbReference>
<evidence type="ECO:0000259" key="2">
    <source>
        <dbReference type="Pfam" id="PF01814"/>
    </source>
</evidence>
<feature type="compositionally biased region" description="Low complexity" evidence="1">
    <location>
        <begin position="1"/>
        <end position="12"/>
    </location>
</feature>
<dbReference type="Gene3D" id="1.20.120.520">
    <property type="entry name" value="nmb1532 protein domain like"/>
    <property type="match status" value="1"/>
</dbReference>
<sequence>MSSTTRPTVTPRRAGDPEPDLTGIRLSHRAMVRDCGRIADVVAAIASGRLRCTPARARAVSRYVDLLCESIHHHHSTEDQVAWPVIEASAGSHVDLTELTEDHAALDPRLAQLRARAAAFRISDGDAVTARQLAAELSDLHTLIGEHIVEEEREIFPVITAHVSFSDWEAVEKAAQKRGRMSFDAPRHLAVMTEEERIRLGATINPLLRVLFALLSVRHRRLERAVFG</sequence>
<reference evidence="3 4" key="1">
    <citation type="submission" date="2017-02" db="EMBL/GenBank/DDBJ databases">
        <title>The new phylogeny of genus Mycobacterium.</title>
        <authorList>
            <person name="Tortoli E."/>
            <person name="Trovato A."/>
            <person name="Cirillo D.M."/>
        </authorList>
    </citation>
    <scope>NUCLEOTIDE SEQUENCE [LARGE SCALE GENOMIC DNA]</scope>
    <source>
        <strain evidence="3 4">FI-09383</strain>
    </source>
</reference>
<dbReference type="AlphaFoldDB" id="A0A0M2ZFN3"/>